<dbReference type="OrthoDB" id="3561681at2759"/>
<gene>
    <name evidence="1" type="ORF">N0V93_006058</name>
</gene>
<reference evidence="1" key="1">
    <citation type="submission" date="2022-10" db="EMBL/GenBank/DDBJ databases">
        <title>Tapping the CABI collections for fungal endophytes: first genome assemblies for Collariella, Neodidymelliopsis, Ascochyta clinopodiicola, Didymella pomorum, Didymosphaeria variabile, Neocosmospora piperis and Neocucurbitaria cava.</title>
        <authorList>
            <person name="Hill R."/>
        </authorList>
    </citation>
    <scope>NUCLEOTIDE SEQUENCE</scope>
    <source>
        <strain evidence="1">IMI 355082</strain>
    </source>
</reference>
<organism evidence="1 2">
    <name type="scientific">Gnomoniopsis smithogilvyi</name>
    <dbReference type="NCBI Taxonomy" id="1191159"/>
    <lineage>
        <taxon>Eukaryota</taxon>
        <taxon>Fungi</taxon>
        <taxon>Dikarya</taxon>
        <taxon>Ascomycota</taxon>
        <taxon>Pezizomycotina</taxon>
        <taxon>Sordariomycetes</taxon>
        <taxon>Sordariomycetidae</taxon>
        <taxon>Diaporthales</taxon>
        <taxon>Gnomoniaceae</taxon>
        <taxon>Gnomoniopsis</taxon>
    </lineage>
</organism>
<comment type="caution">
    <text evidence="1">The sequence shown here is derived from an EMBL/GenBank/DDBJ whole genome shotgun (WGS) entry which is preliminary data.</text>
</comment>
<evidence type="ECO:0000313" key="2">
    <source>
        <dbReference type="Proteomes" id="UP001140453"/>
    </source>
</evidence>
<dbReference type="AlphaFoldDB" id="A0A9W8YMX4"/>
<dbReference type="EMBL" id="JAPEVB010000004">
    <property type="protein sequence ID" value="KAJ4388600.1"/>
    <property type="molecule type" value="Genomic_DNA"/>
</dbReference>
<accession>A0A9W8YMX4</accession>
<dbReference type="Proteomes" id="UP001140453">
    <property type="component" value="Unassembled WGS sequence"/>
</dbReference>
<keyword evidence="2" id="KW-1185">Reference proteome</keyword>
<name>A0A9W8YMX4_9PEZI</name>
<protein>
    <submittedName>
        <fullName evidence="1">Uncharacterized protein</fullName>
    </submittedName>
</protein>
<sequence>MDWNEDFTRVTDEDFRHVWRYEAKSTTVVRSKANDKTSYVSSLESTREWLDWTNSVLVQRHYSTLAWL</sequence>
<evidence type="ECO:0000313" key="1">
    <source>
        <dbReference type="EMBL" id="KAJ4388600.1"/>
    </source>
</evidence>
<proteinExistence type="predicted"/>